<dbReference type="EMBL" id="BMLG01000002">
    <property type="protein sequence ID" value="GGM24860.1"/>
    <property type="molecule type" value="Genomic_DNA"/>
</dbReference>
<evidence type="ECO:0000313" key="1">
    <source>
        <dbReference type="EMBL" id="GGM24860.1"/>
    </source>
</evidence>
<protein>
    <submittedName>
        <fullName evidence="1">Uncharacterized protein</fullName>
    </submittedName>
</protein>
<proteinExistence type="predicted"/>
<sequence>MIRSFQVEGPLGKVIFFTKLAETERTEREYIWGLRLLARPKPSADVAGLVIVTYFTY</sequence>
<comment type="caution">
    <text evidence="1">The sequence shown here is derived from an EMBL/GenBank/DDBJ whole genome shotgun (WGS) entry which is preliminary data.</text>
</comment>
<dbReference type="Proteomes" id="UP000618460">
    <property type="component" value="Unassembled WGS sequence"/>
</dbReference>
<reference evidence="1" key="1">
    <citation type="journal article" date="2014" name="Int. J. Syst. Evol. Microbiol.">
        <title>Complete genome sequence of Corynebacterium casei LMG S-19264T (=DSM 44701T), isolated from a smear-ripened cheese.</title>
        <authorList>
            <consortium name="US DOE Joint Genome Institute (JGI-PGF)"/>
            <person name="Walter F."/>
            <person name="Albersmeier A."/>
            <person name="Kalinowski J."/>
            <person name="Ruckert C."/>
        </authorList>
    </citation>
    <scope>NUCLEOTIDE SEQUENCE</scope>
    <source>
        <strain evidence="1">CGMCC 1.6333</strain>
    </source>
</reference>
<gene>
    <name evidence="1" type="ORF">GCM10011351_08170</name>
</gene>
<evidence type="ECO:0000313" key="2">
    <source>
        <dbReference type="Proteomes" id="UP000618460"/>
    </source>
</evidence>
<name>A0A917WRA1_9BACI</name>
<dbReference type="AlphaFoldDB" id="A0A917WRA1"/>
<reference evidence="1" key="2">
    <citation type="submission" date="2020-09" db="EMBL/GenBank/DDBJ databases">
        <authorList>
            <person name="Sun Q."/>
            <person name="Zhou Y."/>
        </authorList>
    </citation>
    <scope>NUCLEOTIDE SEQUENCE</scope>
    <source>
        <strain evidence="1">CGMCC 1.6333</strain>
    </source>
</reference>
<organism evidence="1 2">
    <name type="scientific">Paraliobacillus quinghaiensis</name>
    <dbReference type="NCBI Taxonomy" id="470815"/>
    <lineage>
        <taxon>Bacteria</taxon>
        <taxon>Bacillati</taxon>
        <taxon>Bacillota</taxon>
        <taxon>Bacilli</taxon>
        <taxon>Bacillales</taxon>
        <taxon>Bacillaceae</taxon>
        <taxon>Paraliobacillus</taxon>
    </lineage>
</organism>
<accession>A0A917WRA1</accession>
<keyword evidence="2" id="KW-1185">Reference proteome</keyword>